<proteinExistence type="predicted"/>
<accession>A0A9P4Y682</accession>
<reference evidence="2" key="1">
    <citation type="journal article" date="2020" name="Phytopathology">
        <title>Genome sequence of the chestnut blight fungus Cryphonectria parasitica EP155: A fundamental resource for an archetypical invasive plant pathogen.</title>
        <authorList>
            <person name="Crouch J.A."/>
            <person name="Dawe A."/>
            <person name="Aerts A."/>
            <person name="Barry K."/>
            <person name="Churchill A.C.L."/>
            <person name="Grimwood J."/>
            <person name="Hillman B."/>
            <person name="Milgroom M.G."/>
            <person name="Pangilinan J."/>
            <person name="Smith M."/>
            <person name="Salamov A."/>
            <person name="Schmutz J."/>
            <person name="Yadav J."/>
            <person name="Grigoriev I.V."/>
            <person name="Nuss D."/>
        </authorList>
    </citation>
    <scope>NUCLEOTIDE SEQUENCE</scope>
    <source>
        <strain evidence="2">EP155</strain>
    </source>
</reference>
<dbReference type="RefSeq" id="XP_040778207.1">
    <property type="nucleotide sequence ID" value="XM_040916982.1"/>
</dbReference>
<sequence length="162" mass="17573">MGGAIFFPTGFVAVILSLVSGYALTQSLTSIANIKKYEEKAEKAAEWSGTAEKRLWDTRYTIGTGFVSCLVSLSTAVAYCIFVPGGSGVLAAPWRTLWPALLGVVLRFGSAKYMQDFWATKAKMPMLDQYNAAISQSMDVIGFLDVLSVGWGIMAVLKLLRL</sequence>
<name>A0A9P4Y682_CRYP1</name>
<dbReference type="EMBL" id="MU032346">
    <property type="protein sequence ID" value="KAF3767246.1"/>
    <property type="molecule type" value="Genomic_DNA"/>
</dbReference>
<comment type="caution">
    <text evidence="2">The sequence shown here is derived from an EMBL/GenBank/DDBJ whole genome shotgun (WGS) entry which is preliminary data.</text>
</comment>
<evidence type="ECO:0000313" key="2">
    <source>
        <dbReference type="EMBL" id="KAF3767246.1"/>
    </source>
</evidence>
<keyword evidence="3" id="KW-1185">Reference proteome</keyword>
<feature type="transmembrane region" description="Helical" evidence="1">
    <location>
        <begin position="6"/>
        <end position="25"/>
    </location>
</feature>
<feature type="transmembrane region" description="Helical" evidence="1">
    <location>
        <begin position="97"/>
        <end position="119"/>
    </location>
</feature>
<dbReference type="AlphaFoldDB" id="A0A9P4Y682"/>
<keyword evidence="1" id="KW-1133">Transmembrane helix</keyword>
<feature type="transmembrane region" description="Helical" evidence="1">
    <location>
        <begin position="140"/>
        <end position="160"/>
    </location>
</feature>
<keyword evidence="1" id="KW-0812">Transmembrane</keyword>
<evidence type="ECO:0000313" key="3">
    <source>
        <dbReference type="Proteomes" id="UP000803844"/>
    </source>
</evidence>
<protein>
    <submittedName>
        <fullName evidence="2">Uncharacterized protein</fullName>
    </submittedName>
</protein>
<dbReference type="OrthoDB" id="5405107at2759"/>
<dbReference type="Proteomes" id="UP000803844">
    <property type="component" value="Unassembled WGS sequence"/>
</dbReference>
<keyword evidence="1" id="KW-0472">Membrane</keyword>
<gene>
    <name evidence="2" type="ORF">M406DRAFT_254750</name>
</gene>
<organism evidence="2 3">
    <name type="scientific">Cryphonectria parasitica (strain ATCC 38755 / EP155)</name>
    <dbReference type="NCBI Taxonomy" id="660469"/>
    <lineage>
        <taxon>Eukaryota</taxon>
        <taxon>Fungi</taxon>
        <taxon>Dikarya</taxon>
        <taxon>Ascomycota</taxon>
        <taxon>Pezizomycotina</taxon>
        <taxon>Sordariomycetes</taxon>
        <taxon>Sordariomycetidae</taxon>
        <taxon>Diaporthales</taxon>
        <taxon>Cryphonectriaceae</taxon>
        <taxon>Cryphonectria-Endothia species complex</taxon>
        <taxon>Cryphonectria</taxon>
    </lineage>
</organism>
<dbReference type="GeneID" id="63834111"/>
<evidence type="ECO:0000256" key="1">
    <source>
        <dbReference type="SAM" id="Phobius"/>
    </source>
</evidence>
<feature type="transmembrane region" description="Helical" evidence="1">
    <location>
        <begin position="62"/>
        <end position="85"/>
    </location>
</feature>